<evidence type="ECO:0000313" key="2">
    <source>
        <dbReference type="EMBL" id="OAB80082.1"/>
    </source>
</evidence>
<accession>A0A167IWC9</accession>
<dbReference type="Gene3D" id="2.40.128.270">
    <property type="match status" value="1"/>
</dbReference>
<protein>
    <recommendedName>
        <fullName evidence="1">DUF306 domain-containing protein</fullName>
    </recommendedName>
</protein>
<dbReference type="InterPro" id="IPR005184">
    <property type="entry name" value="DUF306_Meta_HslJ"/>
</dbReference>
<dbReference type="PANTHER" id="PTHR35535">
    <property type="entry name" value="HEAT SHOCK PROTEIN HSLJ"/>
    <property type="match status" value="1"/>
</dbReference>
<dbReference type="Pfam" id="PF03724">
    <property type="entry name" value="META"/>
    <property type="match status" value="1"/>
</dbReference>
<dbReference type="OrthoDB" id="880459at2"/>
<evidence type="ECO:0000313" key="3">
    <source>
        <dbReference type="Proteomes" id="UP000077013"/>
    </source>
</evidence>
<proteinExistence type="predicted"/>
<dbReference type="Proteomes" id="UP000077013">
    <property type="component" value="Unassembled WGS sequence"/>
</dbReference>
<evidence type="ECO:0000259" key="1">
    <source>
        <dbReference type="Pfam" id="PF03724"/>
    </source>
</evidence>
<gene>
    <name evidence="2" type="ORF">ULVI_04905</name>
</gene>
<reference evidence="2 3" key="1">
    <citation type="submission" date="2016-02" db="EMBL/GenBank/DDBJ databases">
        <title>Ulvibacter sp. LPB0005, isolated from Thais luteostoma.</title>
        <authorList>
            <person name="Shin S.-K."/>
            <person name="Yi H."/>
        </authorList>
    </citation>
    <scope>NUCLEOTIDE SEQUENCE [LARGE SCALE GENOMIC DNA]</scope>
    <source>
        <strain evidence="2 3">LPB0005</strain>
    </source>
</reference>
<feature type="domain" description="DUF306" evidence="1">
    <location>
        <begin position="34"/>
        <end position="135"/>
    </location>
</feature>
<dbReference type="STRING" id="1763537.ULVI_04905"/>
<dbReference type="AlphaFoldDB" id="A0A167IWC9"/>
<dbReference type="InterPro" id="IPR038670">
    <property type="entry name" value="HslJ-like_sf"/>
</dbReference>
<dbReference type="PANTHER" id="PTHR35535:SF2">
    <property type="entry name" value="DUF306 DOMAIN-CONTAINING PROTEIN"/>
    <property type="match status" value="1"/>
</dbReference>
<dbReference type="EMBL" id="LRXL01000026">
    <property type="protein sequence ID" value="OAB80082.1"/>
    <property type="molecule type" value="Genomic_DNA"/>
</dbReference>
<organism evidence="2 3">
    <name type="scientific">Cochleicola gelatinilyticus</name>
    <dbReference type="NCBI Taxonomy" id="1763537"/>
    <lineage>
        <taxon>Bacteria</taxon>
        <taxon>Pseudomonadati</taxon>
        <taxon>Bacteroidota</taxon>
        <taxon>Flavobacteriia</taxon>
        <taxon>Flavobacteriales</taxon>
        <taxon>Flavobacteriaceae</taxon>
        <taxon>Cochleicola</taxon>
    </lineage>
</organism>
<name>A0A167IWC9_9FLAO</name>
<keyword evidence="3" id="KW-1185">Reference proteome</keyword>
<sequence length="144" mass="15222">MKYALTISVLICSLLFTSCDETKRVIDAAGSVQLSGTYTVTGLNSAKIAAGDLTLGFAALDKSVNGSTGCNTFFGNYTIDYPALTFGELAVTKKACPGTSMKTETTYLEALNNVGSYGLQDGVLTLYSKTDRSVLITAKKDTQE</sequence>
<comment type="caution">
    <text evidence="2">The sequence shown here is derived from an EMBL/GenBank/DDBJ whole genome shotgun (WGS) entry which is preliminary data.</text>
</comment>
<dbReference type="RefSeq" id="WP_068590321.1">
    <property type="nucleotide sequence ID" value="NZ_LRXL01000026.1"/>
</dbReference>
<dbReference type="InterPro" id="IPR053147">
    <property type="entry name" value="Hsp_HslJ-like"/>
</dbReference>
<dbReference type="PROSITE" id="PS51257">
    <property type="entry name" value="PROKAR_LIPOPROTEIN"/>
    <property type="match status" value="1"/>
</dbReference>